<comment type="caution">
    <text evidence="6">The sequence shown here is derived from an EMBL/GenBank/DDBJ whole genome shotgun (WGS) entry which is preliminary data.</text>
</comment>
<feature type="compositionally biased region" description="Acidic residues" evidence="3">
    <location>
        <begin position="182"/>
        <end position="201"/>
    </location>
</feature>
<dbReference type="InterPro" id="IPR002156">
    <property type="entry name" value="RNaseH_domain"/>
</dbReference>
<keyword evidence="6" id="KW-0695">RNA-directed DNA polymerase</keyword>
<dbReference type="Gene3D" id="3.60.10.10">
    <property type="entry name" value="Endonuclease/exonuclease/phosphatase"/>
    <property type="match status" value="1"/>
</dbReference>
<dbReference type="InterPro" id="IPR036691">
    <property type="entry name" value="Endo/exonu/phosph_ase_sf"/>
</dbReference>
<dbReference type="Pfam" id="PF00078">
    <property type="entry name" value="RVT_1"/>
    <property type="match status" value="1"/>
</dbReference>
<feature type="domain" description="Reverse transcriptase" evidence="4">
    <location>
        <begin position="585"/>
        <end position="855"/>
    </location>
</feature>
<evidence type="ECO:0000256" key="1">
    <source>
        <dbReference type="ARBA" id="ARBA00004173"/>
    </source>
</evidence>
<name>A0A0B4EAR6_METAF</name>
<keyword evidence="2" id="KW-0496">Mitochondrion</keyword>
<keyword evidence="6" id="KW-0808">Transferase</keyword>
<evidence type="ECO:0000313" key="7">
    <source>
        <dbReference type="Proteomes" id="UP000031186"/>
    </source>
</evidence>
<dbReference type="InterPro" id="IPR000477">
    <property type="entry name" value="RT_dom"/>
</dbReference>
<dbReference type="PANTHER" id="PTHR33481:SF1">
    <property type="entry name" value="ENDONUCLEASE_EXONUCLEASE_PHOSPHATASE DOMAIN-CONTAINING PROTEIN-RELATED"/>
    <property type="match status" value="1"/>
</dbReference>
<dbReference type="Pfam" id="PF00075">
    <property type="entry name" value="RNase_H"/>
    <property type="match status" value="1"/>
</dbReference>
<dbReference type="EMBL" id="AZNF01000030">
    <property type="protein sequence ID" value="KID59350.1"/>
    <property type="molecule type" value="Genomic_DNA"/>
</dbReference>
<dbReference type="CDD" id="cd09276">
    <property type="entry name" value="Rnase_HI_RT_non_LTR"/>
    <property type="match status" value="1"/>
</dbReference>
<evidence type="ECO:0000259" key="4">
    <source>
        <dbReference type="PROSITE" id="PS50878"/>
    </source>
</evidence>
<proteinExistence type="predicted"/>
<accession>A0A0B4EAR6</accession>
<dbReference type="PROSITE" id="PS50879">
    <property type="entry name" value="RNASE_H_1"/>
    <property type="match status" value="1"/>
</dbReference>
<evidence type="ECO:0000256" key="2">
    <source>
        <dbReference type="ARBA" id="ARBA00023128"/>
    </source>
</evidence>
<dbReference type="InterPro" id="IPR012337">
    <property type="entry name" value="RNaseH-like_sf"/>
</dbReference>
<dbReference type="SUPFAM" id="SSF53098">
    <property type="entry name" value="Ribonuclease H-like"/>
    <property type="match status" value="1"/>
</dbReference>
<dbReference type="GO" id="GO:0004523">
    <property type="term" value="F:RNA-DNA hybrid ribonuclease activity"/>
    <property type="evidence" value="ECO:0007669"/>
    <property type="project" value="InterPro"/>
</dbReference>
<dbReference type="Gene3D" id="3.30.420.10">
    <property type="entry name" value="Ribonuclease H-like superfamily/Ribonuclease H"/>
    <property type="match status" value="1"/>
</dbReference>
<evidence type="ECO:0000259" key="5">
    <source>
        <dbReference type="PROSITE" id="PS50879"/>
    </source>
</evidence>
<dbReference type="InterPro" id="IPR043502">
    <property type="entry name" value="DNA/RNA_pol_sf"/>
</dbReference>
<feature type="compositionally biased region" description="Basic and acidic residues" evidence="3">
    <location>
        <begin position="165"/>
        <end position="181"/>
    </location>
</feature>
<dbReference type="SUPFAM" id="SSF56672">
    <property type="entry name" value="DNA/RNA polymerases"/>
    <property type="match status" value="1"/>
</dbReference>
<organism evidence="6 7">
    <name type="scientific">Metarhizium anisopliae (strain ARSEF 549)</name>
    <dbReference type="NCBI Taxonomy" id="3151832"/>
    <lineage>
        <taxon>Eukaryota</taxon>
        <taxon>Fungi</taxon>
        <taxon>Dikarya</taxon>
        <taxon>Ascomycota</taxon>
        <taxon>Pezizomycotina</taxon>
        <taxon>Sordariomycetes</taxon>
        <taxon>Hypocreomycetidae</taxon>
        <taxon>Hypocreales</taxon>
        <taxon>Clavicipitaceae</taxon>
        <taxon>Metarhizium</taxon>
    </lineage>
</organism>
<feature type="compositionally biased region" description="Polar residues" evidence="3">
    <location>
        <begin position="149"/>
        <end position="162"/>
    </location>
</feature>
<dbReference type="SUPFAM" id="SSF56219">
    <property type="entry name" value="DNase I-like"/>
    <property type="match status" value="1"/>
</dbReference>
<comment type="subcellular location">
    <subcellularLocation>
        <location evidence="1">Mitochondrion</location>
    </subcellularLocation>
</comment>
<dbReference type="PANTHER" id="PTHR33481">
    <property type="entry name" value="REVERSE TRANSCRIPTASE"/>
    <property type="match status" value="1"/>
</dbReference>
<keyword evidence="7" id="KW-1185">Reference proteome</keyword>
<dbReference type="InterPro" id="IPR036397">
    <property type="entry name" value="RNaseH_sf"/>
</dbReference>
<dbReference type="OrthoDB" id="4939572at2759"/>
<sequence length="1352" mass="152375">MRIRPKATLVISFLKPLNSNFRLLGQGSYSFKLTKPKKLSQCTHCWNFHPPTRCIATKLRQYDNTTKCANCYGAHGANYENCFARPQKLRGSFQKLSKTQLIYAWQLGQEDFKRKNNTQQTDSDQLPLAVEQGDEDAFPLQDAEMSGTEPIQTTQVPETNPVNIVDHEDRGDTPGERAKEKDDEETEEEAAEGEEAEEEEIKEALPPPAQSYPTGTNTKQDQHVIPKLHFYITGKGALQTATKQNSTTSTSTIKDPYFTIKKQFRPQPRTDDIEAPSEATARESPSEITSGEIIEEPNTSYNAQKGLCRTQHHPGFLCFSPVDNRNIQAEQLLPARHRDLLWVQVNGTTILNIYNRPEEETSLDLIESWTPPNRCVVAGDMNAFHPSWQADRRASQDEEHLTTGSLHYTVGTEIPDNESSPRTPWKIHVGLPEEIKAFAKHVASAASSLPRCIRSRQDIDDAAGQLLQVLQDTAKACGRMSRGKRARQNPWWNKECKEAHEKRANILRKEKLERREASDDIPDPWTPTVSPTQQIPFSLHIPVSEAQDALLKTGNTTPGMDGITTKMLQEIWPSISQVTTLLYNACLALGYHPSPFKTAEVAMIPKLNKRDLSDISAWRPISLLSCLSKGLEQVIGRRLAYLAIKHKVLHPDQAGALPKRSATDIVTALVYDVERALGNGKVATLVTMDVKGAFDAILPNRLVLRLRQQGWPDFLVWWIYHFVSHRKALVRFQDAKTEPAELPCGLPQGSPISPILYLLATTPIYSLPGATERYGYADDTAMLFIGDTLDETTAKANAAIAEMETWGQQEAFSFDPDKTEVMHFSRKKNRSSPPVSHQGREVKAQKAMRWLGVWLDRKLTSNTHIEKWSLKANKVISQLLFVNNTIRGTSAIAARRAVYAVALPTLLYGLDTWFPGFISETTHKRARTITRTQLSKLQVILNKACHAVLPVWKTTPRVILWKEAGIPPADIILKQMQARTALRYAMLDAAHLIARRLRQAQHEVDQSNFLTAHNRTLPRQSRLLRTAACTKGVKRPKLIPRRFKDTIPTESADRRPPKETAVLQFQHWVKEKPPVYVVFSDGSKTEMDTVGYGFAVFHIGRLIDWGYGQLGCREVFDAEIHGAVEGLRRAVLANFANKPITVCMDNTSVIDCIGATAPNSSQACFRAFQKIGDKYPYQVSVKWCPGHSNIFGNELADLLAKQGANLSVPEHLPSVSYRRRQVKGQIAVDYQQWWQGVERAGYSSLGLAAELRKLPELALLRRLLGYLLAARSHHGDFADYHERFHPGQATLECLCGRHKSPTHLFYCRKVPHHLRVRLAPDPEAAIGRFLGRSYKVYLRIADFYYTKINKRY</sequence>
<gene>
    <name evidence="6" type="ORF">MAN_10762</name>
</gene>
<dbReference type="GO" id="GO:0003676">
    <property type="term" value="F:nucleic acid binding"/>
    <property type="evidence" value="ECO:0007669"/>
    <property type="project" value="InterPro"/>
</dbReference>
<dbReference type="HOGENOM" id="CLU_000680_23_0_1"/>
<feature type="region of interest" description="Disordered" evidence="3">
    <location>
        <begin position="146"/>
        <end position="220"/>
    </location>
</feature>
<keyword evidence="6" id="KW-0548">Nucleotidyltransferase</keyword>
<dbReference type="VEuPathDB" id="FungiDB:MAN_10762"/>
<dbReference type="GO" id="GO:0003964">
    <property type="term" value="F:RNA-directed DNA polymerase activity"/>
    <property type="evidence" value="ECO:0007669"/>
    <property type="project" value="UniProtKB-KW"/>
</dbReference>
<feature type="domain" description="RNase H type-1" evidence="5">
    <location>
        <begin position="1072"/>
        <end position="1205"/>
    </location>
</feature>
<evidence type="ECO:0000256" key="3">
    <source>
        <dbReference type="SAM" id="MobiDB-lite"/>
    </source>
</evidence>
<feature type="region of interest" description="Disordered" evidence="3">
    <location>
        <begin position="262"/>
        <end position="295"/>
    </location>
</feature>
<feature type="non-terminal residue" evidence="6">
    <location>
        <position position="1"/>
    </location>
</feature>
<dbReference type="GO" id="GO:0005739">
    <property type="term" value="C:mitochondrion"/>
    <property type="evidence" value="ECO:0007669"/>
    <property type="project" value="UniProtKB-SubCell"/>
</dbReference>
<evidence type="ECO:0000313" key="6">
    <source>
        <dbReference type="EMBL" id="KID59350.1"/>
    </source>
</evidence>
<protein>
    <submittedName>
        <fullName evidence="6">Reverse transcriptase</fullName>
    </submittedName>
</protein>
<dbReference type="PROSITE" id="PS50878">
    <property type="entry name" value="RT_POL"/>
    <property type="match status" value="1"/>
</dbReference>
<reference evidence="6 7" key="1">
    <citation type="journal article" date="2014" name="Proc. Natl. Acad. Sci. U.S.A.">
        <title>Trajectory and genomic determinants of fungal-pathogen speciation and host adaptation.</title>
        <authorList>
            <person name="Hu X."/>
            <person name="Xiao G."/>
            <person name="Zheng P."/>
            <person name="Shang Y."/>
            <person name="Su Y."/>
            <person name="Zhang X."/>
            <person name="Liu X."/>
            <person name="Zhan S."/>
            <person name="St Leger R.J."/>
            <person name="Wang C."/>
        </authorList>
    </citation>
    <scope>NUCLEOTIDE SEQUENCE [LARGE SCALE GENOMIC DNA]</scope>
    <source>
        <strain evidence="6 7">ARSEF 549</strain>
    </source>
</reference>
<dbReference type="Proteomes" id="UP000031186">
    <property type="component" value="Unassembled WGS sequence"/>
</dbReference>
<dbReference type="CDD" id="cd01650">
    <property type="entry name" value="RT_nLTR_like"/>
    <property type="match status" value="1"/>
</dbReference>